<feature type="region of interest" description="Disordered" evidence="1">
    <location>
        <begin position="55"/>
        <end position="82"/>
    </location>
</feature>
<dbReference type="PANTHER" id="PTHR31694">
    <property type="entry name" value="DESICCATION-LIKE PROTEIN"/>
    <property type="match status" value="1"/>
</dbReference>
<dbReference type="OrthoDB" id="1001765at2759"/>
<gene>
    <name evidence="3" type="ORF">EJ06DRAFT_509066</name>
</gene>
<dbReference type="Proteomes" id="UP000799640">
    <property type="component" value="Unassembled WGS sequence"/>
</dbReference>
<dbReference type="SUPFAM" id="SSF47240">
    <property type="entry name" value="Ferritin-like"/>
    <property type="match status" value="1"/>
</dbReference>
<proteinExistence type="predicted"/>
<dbReference type="InterPro" id="IPR009078">
    <property type="entry name" value="Ferritin-like_SF"/>
</dbReference>
<dbReference type="CDD" id="cd00657">
    <property type="entry name" value="Ferritin_like"/>
    <property type="match status" value="1"/>
</dbReference>
<sequence>MPGAGRLLNLALILASVASPTLAAPHRPRPQALEIRSPLVIRAAQEPAPAAATTAVATPGTQPGVAAPATPPAAPAAASNTTAAAPGGGLTDLDILQFALTLEHLESTFYQQGFAKFPDSDFAALGLSPDQITGLKQVGMTEQTHVTQLMSAISAAGAKPVEACTYNFGFTTAANMVGTARVLEAVGISAYLGAAPLIKSAPVLTAAAEIVTIEARHQTFIRTASKAIAVPNAFDQPLGPRAVFTLAAPFIQSCPAGSNLNVQAFPAIALSGGGTNIQAGQSLVLADPQQPVGAQFCAFLNQGQTVFQQIQGGGCGVPQGLTGEVYMIVTKSASIADTEILAGPSVILMT</sequence>
<dbReference type="PANTHER" id="PTHR31694:SF8">
    <property type="entry name" value="STRESS RESPONSE PROTEIN RDS1P"/>
    <property type="match status" value="1"/>
</dbReference>
<dbReference type="Gene3D" id="1.20.1260.10">
    <property type="match status" value="1"/>
</dbReference>
<evidence type="ECO:0000256" key="1">
    <source>
        <dbReference type="SAM" id="MobiDB-lite"/>
    </source>
</evidence>
<organism evidence="3 4">
    <name type="scientific">Trichodelitschia bisporula</name>
    <dbReference type="NCBI Taxonomy" id="703511"/>
    <lineage>
        <taxon>Eukaryota</taxon>
        <taxon>Fungi</taxon>
        <taxon>Dikarya</taxon>
        <taxon>Ascomycota</taxon>
        <taxon>Pezizomycotina</taxon>
        <taxon>Dothideomycetes</taxon>
        <taxon>Dothideomycetes incertae sedis</taxon>
        <taxon>Phaeotrichales</taxon>
        <taxon>Phaeotrichaceae</taxon>
        <taxon>Trichodelitschia</taxon>
    </lineage>
</organism>
<reference evidence="3" key="1">
    <citation type="journal article" date="2020" name="Stud. Mycol.">
        <title>101 Dothideomycetes genomes: a test case for predicting lifestyles and emergence of pathogens.</title>
        <authorList>
            <person name="Haridas S."/>
            <person name="Albert R."/>
            <person name="Binder M."/>
            <person name="Bloem J."/>
            <person name="Labutti K."/>
            <person name="Salamov A."/>
            <person name="Andreopoulos B."/>
            <person name="Baker S."/>
            <person name="Barry K."/>
            <person name="Bills G."/>
            <person name="Bluhm B."/>
            <person name="Cannon C."/>
            <person name="Castanera R."/>
            <person name="Culley D."/>
            <person name="Daum C."/>
            <person name="Ezra D."/>
            <person name="Gonzalez J."/>
            <person name="Henrissat B."/>
            <person name="Kuo A."/>
            <person name="Liang C."/>
            <person name="Lipzen A."/>
            <person name="Lutzoni F."/>
            <person name="Magnuson J."/>
            <person name="Mondo S."/>
            <person name="Nolan M."/>
            <person name="Ohm R."/>
            <person name="Pangilinan J."/>
            <person name="Park H.-J."/>
            <person name="Ramirez L."/>
            <person name="Alfaro M."/>
            <person name="Sun H."/>
            <person name="Tritt A."/>
            <person name="Yoshinaga Y."/>
            <person name="Zwiers L.-H."/>
            <person name="Turgeon B."/>
            <person name="Goodwin S."/>
            <person name="Spatafora J."/>
            <person name="Crous P."/>
            <person name="Grigoriev I."/>
        </authorList>
    </citation>
    <scope>NUCLEOTIDE SEQUENCE</scope>
    <source>
        <strain evidence="3">CBS 262.69</strain>
    </source>
</reference>
<dbReference type="InterPro" id="IPR052965">
    <property type="entry name" value="Pigment-catalase-like"/>
</dbReference>
<evidence type="ECO:0008006" key="5">
    <source>
        <dbReference type="Google" id="ProtNLM"/>
    </source>
</evidence>
<accession>A0A6G1I021</accession>
<name>A0A6G1I021_9PEZI</name>
<keyword evidence="4" id="KW-1185">Reference proteome</keyword>
<evidence type="ECO:0000313" key="3">
    <source>
        <dbReference type="EMBL" id="KAF2401419.1"/>
    </source>
</evidence>
<dbReference type="Pfam" id="PF13668">
    <property type="entry name" value="Ferritin_2"/>
    <property type="match status" value="1"/>
</dbReference>
<dbReference type="EMBL" id="ML996693">
    <property type="protein sequence ID" value="KAF2401419.1"/>
    <property type="molecule type" value="Genomic_DNA"/>
</dbReference>
<feature type="signal peptide" evidence="2">
    <location>
        <begin position="1"/>
        <end position="23"/>
    </location>
</feature>
<feature type="chain" id="PRO_5026254335" description="Twin-arginine translocation pathway signal" evidence="2">
    <location>
        <begin position="24"/>
        <end position="350"/>
    </location>
</feature>
<dbReference type="AlphaFoldDB" id="A0A6G1I021"/>
<protein>
    <recommendedName>
        <fullName evidence="5">Twin-arginine translocation pathway signal</fullName>
    </recommendedName>
</protein>
<evidence type="ECO:0000313" key="4">
    <source>
        <dbReference type="Proteomes" id="UP000799640"/>
    </source>
</evidence>
<keyword evidence="2" id="KW-0732">Signal</keyword>
<feature type="compositionally biased region" description="Low complexity" evidence="1">
    <location>
        <begin position="55"/>
        <end position="68"/>
    </location>
</feature>
<dbReference type="InterPro" id="IPR012347">
    <property type="entry name" value="Ferritin-like"/>
</dbReference>
<evidence type="ECO:0000256" key="2">
    <source>
        <dbReference type="SAM" id="SignalP"/>
    </source>
</evidence>